<proteinExistence type="predicted"/>
<accession>A0A0P7B9A1</accession>
<dbReference type="OrthoDB" id="3068835at2759"/>
<gene>
    <name evidence="2" type="ORF">AK830_g7838</name>
</gene>
<reference evidence="2 3" key="1">
    <citation type="submission" date="2015-09" db="EMBL/GenBank/DDBJ databases">
        <title>Draft genome of a European isolate of the apple canker pathogen Neonectria ditissima.</title>
        <authorList>
            <person name="Gomez-Cortecero A."/>
            <person name="Harrison R.J."/>
            <person name="Armitage A.D."/>
        </authorList>
    </citation>
    <scope>NUCLEOTIDE SEQUENCE [LARGE SCALE GENOMIC DNA]</scope>
    <source>
        <strain evidence="2 3">R09/05</strain>
    </source>
</reference>
<feature type="region of interest" description="Disordered" evidence="1">
    <location>
        <begin position="223"/>
        <end position="284"/>
    </location>
</feature>
<dbReference type="STRING" id="78410.A0A0P7B9A1"/>
<protein>
    <submittedName>
        <fullName evidence="2">Uncharacterized protein</fullName>
    </submittedName>
</protein>
<dbReference type="PANTHER" id="PTHR38887:SF1">
    <property type="entry name" value="RAS MODIFICATION PROTEIN ERF4"/>
    <property type="match status" value="1"/>
</dbReference>
<dbReference type="Proteomes" id="UP000050424">
    <property type="component" value="Unassembled WGS sequence"/>
</dbReference>
<evidence type="ECO:0000313" key="3">
    <source>
        <dbReference type="Proteomes" id="UP000050424"/>
    </source>
</evidence>
<keyword evidence="3" id="KW-1185">Reference proteome</keyword>
<dbReference type="EMBL" id="LKCW01000126">
    <property type="protein sequence ID" value="KPM38737.1"/>
    <property type="molecule type" value="Genomic_DNA"/>
</dbReference>
<organism evidence="2 3">
    <name type="scientific">Neonectria ditissima</name>
    <dbReference type="NCBI Taxonomy" id="78410"/>
    <lineage>
        <taxon>Eukaryota</taxon>
        <taxon>Fungi</taxon>
        <taxon>Dikarya</taxon>
        <taxon>Ascomycota</taxon>
        <taxon>Pezizomycotina</taxon>
        <taxon>Sordariomycetes</taxon>
        <taxon>Hypocreomycetidae</taxon>
        <taxon>Hypocreales</taxon>
        <taxon>Nectriaceae</taxon>
        <taxon>Neonectria</taxon>
    </lineage>
</organism>
<evidence type="ECO:0000256" key="1">
    <source>
        <dbReference type="SAM" id="MobiDB-lite"/>
    </source>
</evidence>
<dbReference type="PANTHER" id="PTHR38887">
    <property type="entry name" value="CHROMOSOME 21, WHOLE GENOME SHOTGUN SEQUENCE"/>
    <property type="match status" value="1"/>
</dbReference>
<comment type="caution">
    <text evidence="2">The sequence shown here is derived from an EMBL/GenBank/DDBJ whole genome shotgun (WGS) entry which is preliminary data.</text>
</comment>
<dbReference type="AlphaFoldDB" id="A0A0P7B9A1"/>
<name>A0A0P7B9A1_9HYPO</name>
<feature type="compositionally biased region" description="Basic and acidic residues" evidence="1">
    <location>
        <begin position="247"/>
        <end position="256"/>
    </location>
</feature>
<evidence type="ECO:0000313" key="2">
    <source>
        <dbReference type="EMBL" id="KPM38737.1"/>
    </source>
</evidence>
<sequence>MDSPPPYERVPNPDVDISIPKSSIGVSSAELRKLIAIPATTSKLGSPFLRAYPPALDRFGISCDVFLEFIDHLNRVAVASPPVQVLSLAGNIVGMVPLQTAQIVGGVVNAAATLTTVAMSKGRVEMLLRQVNHDVFGPRRLQARIAKLDAVAKIASIPILDDRGKINDESPILAPLEDVDGLHSLSAQQRRIASLEPWISPLQIESLPEVDRPENPFSRMHAAVSEGQRKKEEKKMKKNRQKAQEGWIKDTHKAREEYEEELSDLAREENKVRTKNSRHMDRDLQRIERKRQKAIDEYEEEMRKAGKDRQKDDKEQKMMRKILFLIVEKIEA</sequence>
<dbReference type="InterPro" id="IPR053221">
    <property type="entry name" value="Burnettramic_acid_biosynth"/>
</dbReference>
<feature type="compositionally biased region" description="Basic and acidic residues" evidence="1">
    <location>
        <begin position="264"/>
        <end position="284"/>
    </location>
</feature>